<comment type="caution">
    <text evidence="7">The sequence shown here is derived from an EMBL/GenBank/DDBJ whole genome shotgun (WGS) entry which is preliminary data.</text>
</comment>
<feature type="transmembrane region" description="Helical" evidence="5">
    <location>
        <begin position="430"/>
        <end position="447"/>
    </location>
</feature>
<feature type="transmembrane region" description="Helical" evidence="5">
    <location>
        <begin position="386"/>
        <end position="409"/>
    </location>
</feature>
<dbReference type="Gene3D" id="1.20.1720.10">
    <property type="entry name" value="Multidrug resistance protein D"/>
    <property type="match status" value="1"/>
</dbReference>
<dbReference type="AlphaFoldDB" id="A0A8J3RG80"/>
<accession>A0A8J3RG80</accession>
<gene>
    <name evidence="7" type="ORF">Plo01_08370</name>
</gene>
<protein>
    <recommendedName>
        <fullName evidence="6">Major facilitator superfamily (MFS) profile domain-containing protein</fullName>
    </recommendedName>
</protein>
<evidence type="ECO:0000256" key="5">
    <source>
        <dbReference type="SAM" id="Phobius"/>
    </source>
</evidence>
<evidence type="ECO:0000259" key="6">
    <source>
        <dbReference type="PROSITE" id="PS50850"/>
    </source>
</evidence>
<dbReference type="InterPro" id="IPR011701">
    <property type="entry name" value="MFS"/>
</dbReference>
<feature type="transmembrane region" description="Helical" evidence="5">
    <location>
        <begin position="64"/>
        <end position="84"/>
    </location>
</feature>
<feature type="transmembrane region" description="Helical" evidence="5">
    <location>
        <begin position="96"/>
        <end position="115"/>
    </location>
</feature>
<feature type="transmembrane region" description="Helical" evidence="5">
    <location>
        <begin position="188"/>
        <end position="207"/>
    </location>
</feature>
<dbReference type="RefSeq" id="WP_203889152.1">
    <property type="nucleotide sequence ID" value="NZ_BOOH01000009.1"/>
</dbReference>
<keyword evidence="3 5" id="KW-1133">Transmembrane helix</keyword>
<evidence type="ECO:0000256" key="4">
    <source>
        <dbReference type="ARBA" id="ARBA00023136"/>
    </source>
</evidence>
<evidence type="ECO:0000256" key="2">
    <source>
        <dbReference type="ARBA" id="ARBA00022692"/>
    </source>
</evidence>
<dbReference type="CDD" id="cd17321">
    <property type="entry name" value="MFS_MMR_MDR_like"/>
    <property type="match status" value="1"/>
</dbReference>
<reference evidence="7 8" key="1">
    <citation type="submission" date="2021-01" db="EMBL/GenBank/DDBJ databases">
        <title>Whole genome shotgun sequence of Planobispora longispora NBRC 13918.</title>
        <authorList>
            <person name="Komaki H."/>
            <person name="Tamura T."/>
        </authorList>
    </citation>
    <scope>NUCLEOTIDE SEQUENCE [LARGE SCALE GENOMIC DNA]</scope>
    <source>
        <strain evidence="7 8">NBRC 13918</strain>
    </source>
</reference>
<dbReference type="PANTHER" id="PTHR42718">
    <property type="entry name" value="MAJOR FACILITATOR SUPERFAMILY MULTIDRUG TRANSPORTER MFSC"/>
    <property type="match status" value="1"/>
</dbReference>
<organism evidence="7 8">
    <name type="scientific">Planobispora longispora</name>
    <dbReference type="NCBI Taxonomy" id="28887"/>
    <lineage>
        <taxon>Bacteria</taxon>
        <taxon>Bacillati</taxon>
        <taxon>Actinomycetota</taxon>
        <taxon>Actinomycetes</taxon>
        <taxon>Streptosporangiales</taxon>
        <taxon>Streptosporangiaceae</taxon>
        <taxon>Planobispora</taxon>
    </lineage>
</organism>
<proteinExistence type="predicted"/>
<dbReference type="EMBL" id="BOOH01000009">
    <property type="protein sequence ID" value="GIH74408.1"/>
    <property type="molecule type" value="Genomic_DNA"/>
</dbReference>
<dbReference type="GO" id="GO:0022857">
    <property type="term" value="F:transmembrane transporter activity"/>
    <property type="evidence" value="ECO:0007669"/>
    <property type="project" value="InterPro"/>
</dbReference>
<dbReference type="SUPFAM" id="SSF103473">
    <property type="entry name" value="MFS general substrate transporter"/>
    <property type="match status" value="1"/>
</dbReference>
<feature type="transmembrane region" description="Helical" evidence="5">
    <location>
        <begin position="219"/>
        <end position="239"/>
    </location>
</feature>
<dbReference type="PROSITE" id="PS50850">
    <property type="entry name" value="MFS"/>
    <property type="match status" value="1"/>
</dbReference>
<feature type="transmembrane region" description="Helical" evidence="5">
    <location>
        <begin position="327"/>
        <end position="348"/>
    </location>
</feature>
<dbReference type="GO" id="GO:0005886">
    <property type="term" value="C:plasma membrane"/>
    <property type="evidence" value="ECO:0007669"/>
    <property type="project" value="UniProtKB-SubCell"/>
</dbReference>
<feature type="transmembrane region" description="Helical" evidence="5">
    <location>
        <begin position="251"/>
        <end position="269"/>
    </location>
</feature>
<name>A0A8J3RG80_9ACTN</name>
<dbReference type="InterPro" id="IPR036259">
    <property type="entry name" value="MFS_trans_sf"/>
</dbReference>
<evidence type="ECO:0000256" key="1">
    <source>
        <dbReference type="ARBA" id="ARBA00004651"/>
    </source>
</evidence>
<keyword evidence="2 5" id="KW-0812">Transmembrane</keyword>
<keyword evidence="4 5" id="KW-0472">Membrane</keyword>
<feature type="transmembrane region" description="Helical" evidence="5">
    <location>
        <begin position="121"/>
        <end position="142"/>
    </location>
</feature>
<feature type="domain" description="Major facilitator superfamily (MFS) profile" evidence="6">
    <location>
        <begin position="30"/>
        <end position="486"/>
    </location>
</feature>
<dbReference type="Proteomes" id="UP000616724">
    <property type="component" value="Unassembled WGS sequence"/>
</dbReference>
<feature type="transmembrane region" description="Helical" evidence="5">
    <location>
        <begin position="290"/>
        <end position="315"/>
    </location>
</feature>
<keyword evidence="8" id="KW-1185">Reference proteome</keyword>
<evidence type="ECO:0000256" key="3">
    <source>
        <dbReference type="ARBA" id="ARBA00022989"/>
    </source>
</evidence>
<dbReference type="InterPro" id="IPR020846">
    <property type="entry name" value="MFS_dom"/>
</dbReference>
<feature type="transmembrane region" description="Helical" evidence="5">
    <location>
        <begin position="355"/>
        <end position="374"/>
    </location>
</feature>
<dbReference type="Pfam" id="PF07690">
    <property type="entry name" value="MFS_1"/>
    <property type="match status" value="1"/>
</dbReference>
<comment type="subcellular location">
    <subcellularLocation>
        <location evidence="1">Cell membrane</location>
        <topology evidence="1">Multi-pass membrane protein</topology>
    </subcellularLocation>
</comment>
<evidence type="ECO:0000313" key="8">
    <source>
        <dbReference type="Proteomes" id="UP000616724"/>
    </source>
</evidence>
<feature type="transmembrane region" description="Helical" evidence="5">
    <location>
        <begin position="154"/>
        <end position="176"/>
    </location>
</feature>
<dbReference type="PANTHER" id="PTHR42718:SF39">
    <property type="entry name" value="ACTINORHODIN TRANSPORTER-RELATED"/>
    <property type="match status" value="1"/>
</dbReference>
<sequence>MTVTAPSAPVLAPEPPKPAPVARRSHRWLGLFAVLAADLLNLLDSTVANVAAPVIRTDLGGSLATLQWVAAGYTLAMAVGLLTGGRLGDMFGRRRMMMIGIAGFLVTSAACALAVSPEMLIGARVLQGAFAAVMVPQSFGLIRDLFGAEVGKAFAALGPVIGMATILGPVVAGMLIEADVLGTGWRMIFLINLPLGAFALIVGWKVLPEAEPVARGQRLDVIGALLAATGMFTLVYPLVQGHELGWPTWSLILLAASVPVFAAFVWHQLRRTRSGRTPLIELAVLAKRSYTSGVAFAVIFFGAITGFSLAVGLFLQLGLGYTPLDASLTMISWAAGAFIGSIFGGTMMNRLGRHLLHIGLTVMTAGLVGLYLVFSTAGTDLGGWDLTAPMVAFGIGMGMIFVPLFDIILADLGDREIGSASGLVSSFEQLGASLGVAVLGTVFFSTVGHRPHVHGFLDAAGLVTLLTIGLTSATFVIGFMLPKKAREGASAH</sequence>
<feature type="transmembrane region" description="Helical" evidence="5">
    <location>
        <begin position="459"/>
        <end position="481"/>
    </location>
</feature>
<dbReference type="Gene3D" id="1.20.1250.20">
    <property type="entry name" value="MFS general substrate transporter like domains"/>
    <property type="match status" value="1"/>
</dbReference>
<evidence type="ECO:0000313" key="7">
    <source>
        <dbReference type="EMBL" id="GIH74408.1"/>
    </source>
</evidence>